<dbReference type="Proteomes" id="UP000298390">
    <property type="component" value="Unassembled WGS sequence"/>
</dbReference>
<dbReference type="AlphaFoldDB" id="A0A4Y9Y2J0"/>
<organism evidence="2 3">
    <name type="scientific">Rhodofomes roseus</name>
    <dbReference type="NCBI Taxonomy" id="34475"/>
    <lineage>
        <taxon>Eukaryota</taxon>
        <taxon>Fungi</taxon>
        <taxon>Dikarya</taxon>
        <taxon>Basidiomycota</taxon>
        <taxon>Agaricomycotina</taxon>
        <taxon>Agaricomycetes</taxon>
        <taxon>Polyporales</taxon>
        <taxon>Rhodofomes</taxon>
    </lineage>
</organism>
<gene>
    <name evidence="2" type="ORF">EVJ58_g7499</name>
</gene>
<feature type="compositionally biased region" description="Basic and acidic residues" evidence="1">
    <location>
        <begin position="122"/>
        <end position="139"/>
    </location>
</feature>
<evidence type="ECO:0000313" key="2">
    <source>
        <dbReference type="EMBL" id="TFY56656.1"/>
    </source>
</evidence>
<protein>
    <submittedName>
        <fullName evidence="2">Uncharacterized protein</fullName>
    </submittedName>
</protein>
<evidence type="ECO:0000256" key="1">
    <source>
        <dbReference type="SAM" id="MobiDB-lite"/>
    </source>
</evidence>
<dbReference type="EMBL" id="SEKV01000486">
    <property type="protein sequence ID" value="TFY56656.1"/>
    <property type="molecule type" value="Genomic_DNA"/>
</dbReference>
<feature type="compositionally biased region" description="Polar residues" evidence="1">
    <location>
        <begin position="185"/>
        <end position="199"/>
    </location>
</feature>
<evidence type="ECO:0000313" key="3">
    <source>
        <dbReference type="Proteomes" id="UP000298390"/>
    </source>
</evidence>
<comment type="caution">
    <text evidence="2">The sequence shown here is derived from an EMBL/GenBank/DDBJ whole genome shotgun (WGS) entry which is preliminary data.</text>
</comment>
<proteinExistence type="predicted"/>
<sequence>GEGWLECAADEPPEAAGPGPTEAGDERARDPPAEPRTDSPRQSITQHLADAVHTLEGSTAQGPDIEMQAVGAGLNAAPDVPGVTDTAPPAVPGSGTMLEVATTHDESESPQGPDAAQIESVHPLEDTEPHADESDDARVIAEAGTSAGEGHLGGLAGAIERADERQGCDAHSSLEGGGAPGDVPTQPSESHHGQNQNTG</sequence>
<feature type="compositionally biased region" description="Basic and acidic residues" evidence="1">
    <location>
        <begin position="24"/>
        <end position="39"/>
    </location>
</feature>
<feature type="region of interest" description="Disordered" evidence="1">
    <location>
        <begin position="76"/>
        <end position="199"/>
    </location>
</feature>
<feature type="region of interest" description="Disordered" evidence="1">
    <location>
        <begin position="1"/>
        <end position="45"/>
    </location>
</feature>
<accession>A0A4Y9Y2J0</accession>
<reference evidence="2 3" key="1">
    <citation type="submission" date="2019-01" db="EMBL/GenBank/DDBJ databases">
        <title>Genome sequencing of the rare red list fungi Fomitopsis rosea.</title>
        <authorList>
            <person name="Buettner E."/>
            <person name="Kellner H."/>
        </authorList>
    </citation>
    <scope>NUCLEOTIDE SEQUENCE [LARGE SCALE GENOMIC DNA]</scope>
    <source>
        <strain evidence="2 3">DSM 105464</strain>
    </source>
</reference>
<feature type="non-terminal residue" evidence="2">
    <location>
        <position position="1"/>
    </location>
</feature>
<name>A0A4Y9Y2J0_9APHY</name>